<reference evidence="1 2" key="1">
    <citation type="submission" date="2014-07" db="EMBL/GenBank/DDBJ databases">
        <title>Genome Sequencing of Dermacoccus nishinomiyaensis.</title>
        <authorList>
            <person name="Hong K.W."/>
            <person name="Chan K.G."/>
        </authorList>
    </citation>
    <scope>NUCLEOTIDE SEQUENCE [LARGE SCALE GENOMIC DNA]</scope>
    <source>
        <strain evidence="1 2">M25</strain>
    </source>
</reference>
<dbReference type="Proteomes" id="UP000027986">
    <property type="component" value="Chromosome"/>
</dbReference>
<dbReference type="AlphaFoldDB" id="A0A075JIL2"/>
<dbReference type="EMBL" id="CP008889">
    <property type="protein sequence ID" value="AIF41152.1"/>
    <property type="molecule type" value="Genomic_DNA"/>
</dbReference>
<dbReference type="PANTHER" id="PTHR43393:SF3">
    <property type="entry name" value="LYSINE DECARBOXYLASE-LIKE PROTEIN"/>
    <property type="match status" value="1"/>
</dbReference>
<name>A0A075JIL2_9MICO</name>
<dbReference type="HOGENOM" id="CLU_064453_0_0_11"/>
<organism evidence="1 2">
    <name type="scientific">Dermacoccus nishinomiyaensis</name>
    <dbReference type="NCBI Taxonomy" id="1274"/>
    <lineage>
        <taxon>Bacteria</taxon>
        <taxon>Bacillati</taxon>
        <taxon>Actinomycetota</taxon>
        <taxon>Actinomycetes</taxon>
        <taxon>Micrococcales</taxon>
        <taxon>Dermacoccaceae</taxon>
        <taxon>Dermacoccus</taxon>
    </lineage>
</organism>
<gene>
    <name evidence="1" type="ORF">HX89_09555</name>
</gene>
<dbReference type="RefSeq" id="WP_038571183.1">
    <property type="nucleotide sequence ID" value="NZ_CP008889.1"/>
</dbReference>
<dbReference type="GeneID" id="41841384"/>
<proteinExistence type="predicted"/>
<dbReference type="OrthoDB" id="9807160at2"/>
<evidence type="ECO:0000313" key="1">
    <source>
        <dbReference type="EMBL" id="AIF41152.1"/>
    </source>
</evidence>
<evidence type="ECO:0008006" key="3">
    <source>
        <dbReference type="Google" id="ProtNLM"/>
    </source>
</evidence>
<dbReference type="Pfam" id="PF18306">
    <property type="entry name" value="LDcluster4"/>
    <property type="match status" value="1"/>
</dbReference>
<dbReference type="InterPro" id="IPR052341">
    <property type="entry name" value="LOG_family_nucleotidases"/>
</dbReference>
<dbReference type="GO" id="GO:0005829">
    <property type="term" value="C:cytosol"/>
    <property type="evidence" value="ECO:0007669"/>
    <property type="project" value="TreeGrafter"/>
</dbReference>
<dbReference type="eggNOG" id="COG1611">
    <property type="taxonomic scope" value="Bacteria"/>
</dbReference>
<keyword evidence="2" id="KW-1185">Reference proteome</keyword>
<dbReference type="SUPFAM" id="SSF102405">
    <property type="entry name" value="MCP/YpsA-like"/>
    <property type="match status" value="1"/>
</dbReference>
<dbReference type="InterPro" id="IPR041164">
    <property type="entry name" value="LDcluster4"/>
</dbReference>
<accession>A0A075JIL2</accession>
<evidence type="ECO:0000313" key="2">
    <source>
        <dbReference type="Proteomes" id="UP000027986"/>
    </source>
</evidence>
<dbReference type="Gene3D" id="3.40.50.450">
    <property type="match status" value="1"/>
</dbReference>
<sequence>MLREIHSADELLAHLQDGGTVSGLRLQGVDLASAAGEALIALPNRFDGLVVLGGHVPASTARTLTDRGAILFPSDPHLPIDPYRARLYSAGELYAGLERGYEHTPDAQAYRWSGDCRVAHDAYAGAMRGLHDESMRDALHESLEGRRTVGIMGGHAMGRTSTAYAEIARLARDLAGGGHVVLTGGGPGAMEAANLGAADRVGGLDAALECLAGVESFRPSIDAWAHSAFAARELLGVADGAGDDVRSVGIPTWFYGHEPPNVFGDVIAKFFSNALREDDLLAGASGGIIVLEGAAGTVQEIFQSVTPLYYAADDVPLPHLVLVGRAQWTDVVPVWPALTALAAGRRFADHLHLVETPAEAFAVLTGA</sequence>
<dbReference type="PANTHER" id="PTHR43393">
    <property type="entry name" value="CYTOKININ RIBOSIDE 5'-MONOPHOSPHATE PHOSPHORIBOHYDROLASE"/>
    <property type="match status" value="1"/>
</dbReference>
<protein>
    <recommendedName>
        <fullName evidence="3">Rossmann fold nucleotide-binding protein</fullName>
    </recommendedName>
</protein>
<dbReference type="KEGG" id="dni:HX89_09555"/>